<evidence type="ECO:0000313" key="3">
    <source>
        <dbReference type="Proteomes" id="UP000653411"/>
    </source>
</evidence>
<dbReference type="EMBL" id="BMML01000038">
    <property type="protein sequence ID" value="GGN43032.1"/>
    <property type="molecule type" value="Genomic_DNA"/>
</dbReference>
<feature type="compositionally biased region" description="Low complexity" evidence="1">
    <location>
        <begin position="24"/>
        <end position="37"/>
    </location>
</feature>
<feature type="region of interest" description="Disordered" evidence="1">
    <location>
        <begin position="1"/>
        <end position="132"/>
    </location>
</feature>
<dbReference type="AlphaFoldDB" id="A0A917XNR4"/>
<keyword evidence="3" id="KW-1185">Reference proteome</keyword>
<name>A0A917XNR4_9ACTN</name>
<feature type="compositionally biased region" description="Gly residues" evidence="1">
    <location>
        <begin position="69"/>
        <end position="80"/>
    </location>
</feature>
<dbReference type="Proteomes" id="UP000653411">
    <property type="component" value="Unassembled WGS sequence"/>
</dbReference>
<protein>
    <submittedName>
        <fullName evidence="2">Uncharacterized protein</fullName>
    </submittedName>
</protein>
<gene>
    <name evidence="2" type="ORF">GCM10011578_092920</name>
</gene>
<reference evidence="2" key="1">
    <citation type="journal article" date="2014" name="Int. J. Syst. Evol. Microbiol.">
        <title>Complete genome sequence of Corynebacterium casei LMG S-19264T (=DSM 44701T), isolated from a smear-ripened cheese.</title>
        <authorList>
            <consortium name="US DOE Joint Genome Institute (JGI-PGF)"/>
            <person name="Walter F."/>
            <person name="Albersmeier A."/>
            <person name="Kalinowski J."/>
            <person name="Ruckert C."/>
        </authorList>
    </citation>
    <scope>NUCLEOTIDE SEQUENCE</scope>
    <source>
        <strain evidence="2">CGMCC 4.7110</strain>
    </source>
</reference>
<reference evidence="2" key="2">
    <citation type="submission" date="2020-09" db="EMBL/GenBank/DDBJ databases">
        <authorList>
            <person name="Sun Q."/>
            <person name="Zhou Y."/>
        </authorList>
    </citation>
    <scope>NUCLEOTIDE SEQUENCE</scope>
    <source>
        <strain evidence="2">CGMCC 4.7110</strain>
    </source>
</reference>
<accession>A0A917XNR4</accession>
<sequence>MAVPGPGRRETTHPGSTPGSGILAGPATGAHAHGPAAVITPTRSRGAQRYGTASAGKPGGSAAVTAGSAAGGRWSGGERGGGPREAPRAPAVCGKEAVRRTPDPRPPQSPAREKYVPVGSGAPVHDSVVGGG</sequence>
<organism evidence="2 3">
    <name type="scientific">Streptomyces fuscichromogenes</name>
    <dbReference type="NCBI Taxonomy" id="1324013"/>
    <lineage>
        <taxon>Bacteria</taxon>
        <taxon>Bacillati</taxon>
        <taxon>Actinomycetota</taxon>
        <taxon>Actinomycetes</taxon>
        <taxon>Kitasatosporales</taxon>
        <taxon>Streptomycetaceae</taxon>
        <taxon>Streptomyces</taxon>
    </lineage>
</organism>
<comment type="caution">
    <text evidence="2">The sequence shown here is derived from an EMBL/GenBank/DDBJ whole genome shotgun (WGS) entry which is preliminary data.</text>
</comment>
<evidence type="ECO:0000256" key="1">
    <source>
        <dbReference type="SAM" id="MobiDB-lite"/>
    </source>
</evidence>
<evidence type="ECO:0000313" key="2">
    <source>
        <dbReference type="EMBL" id="GGN43032.1"/>
    </source>
</evidence>
<proteinExistence type="predicted"/>